<feature type="region of interest" description="Disordered" evidence="2">
    <location>
        <begin position="73"/>
        <end position="100"/>
    </location>
</feature>
<feature type="compositionally biased region" description="Acidic residues" evidence="2">
    <location>
        <begin position="76"/>
        <end position="90"/>
    </location>
</feature>
<feature type="region of interest" description="Disordered" evidence="2">
    <location>
        <begin position="1066"/>
        <end position="1085"/>
    </location>
</feature>
<accession>A0AAD6ST80</accession>
<protein>
    <recommendedName>
        <fullName evidence="3">CxC2-like cysteine cluster KDZ transposase-associated domain-containing protein</fullName>
    </recommendedName>
</protein>
<feature type="region of interest" description="Disordered" evidence="2">
    <location>
        <begin position="1"/>
        <end position="61"/>
    </location>
</feature>
<dbReference type="PANTHER" id="PTHR33096:SF1">
    <property type="entry name" value="CXC1-LIKE CYSTEINE CLUSTER ASSOCIATED WITH KDZ TRANSPOSASES DOMAIN-CONTAINING PROTEIN"/>
    <property type="match status" value="1"/>
</dbReference>
<name>A0AAD6ST80_9AGAR</name>
<sequence>MSFRAPNRSQRLDTSIDYETRPGDTTYDTTFSVSQDGRRKTTRAVNVGVGSKRQKLSPSDLADNLGNWIPLREGGAEEDSYNDPSADDAETGEKRKRYESSDDTLKGWRPYAQRFLDELVRREALLIQGSKCLCCEKSWTADSRRFRCEDCGEFIQCFSCTLIRHTITPLHRIQEWKGNFWTATSLSAMGGVYQLGHGGHSCPRPAPVERTMVVLDTHYIHTVKYRYCGCDHSDDSQNLEQLMRNGWYPATVVDPATCATFAALDLFRLLNVVGNINARDFVTTLERRTNATHVHKLPDRYKAFGRMSREYAWLKRLLHAGRAHDPLGLQNTKNGECAVLCWACPHDNINLPEGWREVSPEFRFLYMLLLAMDANFRLKNRLRANAHDDPPLGGGWGYMVEERAYKKHLKGYVAEKDVSTCIAFAALVQKDARLTTGLRCSGVGGVVCARHELVRPQGVGDLQKGERYANMDYILLSAVLGITLLYLTISYDIACQWRINFQARMGEMPRRLHLDLDKVTVLFGLPVWHALAHEKKCQVRNSLSYVPGVGRTDGEGIERTWSLFNPLAWATKEMNAGARHDAIEDKMDHHNFEKNINHGTTLQRKLILALTERDTHVEAFKQIDSTLKSELRKEWQEMIDEWLEDNTKPNPYELPEGSSGGSSEAAIRLALTKDEAQEAAGGGATLQGSSVTSFLTAGLQLEEAQRRIRREIKGRTLLVSDQTERVEEIRVAFFSKLSKFRNLQAVYMPAAVRKLEAAEDARDSELPPPRAEDVKLWLPSELPVEVREDGCRAGLPAMEGRLREGQCRDALVKLRSSLHTKRYLLTWRDSGGVAGQRAATRAFTLIGRVGERVDVAAVKYRGAREALVRLRGRARCDAWRELKATDIDLDDEREVDTNARRRLGLIGSKRSRRVAAAGSSRKTVSWIWTADGGLGDDEKELHDSVRVEWAKAKARKERWEEEVELLREEMRRVLRFLRWRSLWWETRRGTRREQVSQELRAGLEAYAARQAAGARAIARKFKATWDKSAATAVRLAVAEETLLVEGMAAFGLAEAAAVECIEDGDNAAADTGGEEGDGDDMSDTA</sequence>
<feature type="compositionally biased region" description="Polar residues" evidence="2">
    <location>
        <begin position="26"/>
        <end position="35"/>
    </location>
</feature>
<dbReference type="InterPro" id="IPR041457">
    <property type="entry name" value="CxC2_KDZ-assoc"/>
</dbReference>
<dbReference type="Pfam" id="PF18803">
    <property type="entry name" value="CxC2"/>
    <property type="match status" value="1"/>
</dbReference>
<comment type="caution">
    <text evidence="4">The sequence shown here is derived from an EMBL/GenBank/DDBJ whole genome shotgun (WGS) entry which is preliminary data.</text>
</comment>
<keyword evidence="1" id="KW-0175">Coiled coil</keyword>
<dbReference type="Pfam" id="PF18758">
    <property type="entry name" value="KDZ"/>
    <property type="match status" value="1"/>
</dbReference>
<feature type="compositionally biased region" description="Acidic residues" evidence="2">
    <location>
        <begin position="1072"/>
        <end position="1085"/>
    </location>
</feature>
<keyword evidence="5" id="KW-1185">Reference proteome</keyword>
<proteinExistence type="predicted"/>
<dbReference type="EMBL" id="JARJCM010000063">
    <property type="protein sequence ID" value="KAJ7033634.1"/>
    <property type="molecule type" value="Genomic_DNA"/>
</dbReference>
<evidence type="ECO:0000256" key="2">
    <source>
        <dbReference type="SAM" id="MobiDB-lite"/>
    </source>
</evidence>
<reference evidence="4" key="1">
    <citation type="submission" date="2023-03" db="EMBL/GenBank/DDBJ databases">
        <title>Massive genome expansion in bonnet fungi (Mycena s.s.) driven by repeated elements and novel gene families across ecological guilds.</title>
        <authorList>
            <consortium name="Lawrence Berkeley National Laboratory"/>
            <person name="Harder C.B."/>
            <person name="Miyauchi S."/>
            <person name="Viragh M."/>
            <person name="Kuo A."/>
            <person name="Thoen E."/>
            <person name="Andreopoulos B."/>
            <person name="Lu D."/>
            <person name="Skrede I."/>
            <person name="Drula E."/>
            <person name="Henrissat B."/>
            <person name="Morin E."/>
            <person name="Kohler A."/>
            <person name="Barry K."/>
            <person name="LaButti K."/>
            <person name="Morin E."/>
            <person name="Salamov A."/>
            <person name="Lipzen A."/>
            <person name="Mereny Z."/>
            <person name="Hegedus B."/>
            <person name="Baldrian P."/>
            <person name="Stursova M."/>
            <person name="Weitz H."/>
            <person name="Taylor A."/>
            <person name="Grigoriev I.V."/>
            <person name="Nagy L.G."/>
            <person name="Martin F."/>
            <person name="Kauserud H."/>
        </authorList>
    </citation>
    <scope>NUCLEOTIDE SEQUENCE</scope>
    <source>
        <strain evidence="4">CBHHK200</strain>
    </source>
</reference>
<feature type="domain" description="CxC2-like cysteine cluster KDZ transposase-associated" evidence="3">
    <location>
        <begin position="186"/>
        <end position="292"/>
    </location>
</feature>
<dbReference type="PANTHER" id="PTHR33096">
    <property type="entry name" value="CXC2 DOMAIN-CONTAINING PROTEIN"/>
    <property type="match status" value="1"/>
</dbReference>
<evidence type="ECO:0000313" key="5">
    <source>
        <dbReference type="Proteomes" id="UP001218188"/>
    </source>
</evidence>
<evidence type="ECO:0000256" key="1">
    <source>
        <dbReference type="SAM" id="Coils"/>
    </source>
</evidence>
<evidence type="ECO:0000259" key="3">
    <source>
        <dbReference type="Pfam" id="PF18803"/>
    </source>
</evidence>
<dbReference type="Proteomes" id="UP001218188">
    <property type="component" value="Unassembled WGS sequence"/>
</dbReference>
<dbReference type="AlphaFoldDB" id="A0AAD6ST80"/>
<feature type="compositionally biased region" description="Basic and acidic residues" evidence="2">
    <location>
        <begin position="91"/>
        <end position="100"/>
    </location>
</feature>
<dbReference type="InterPro" id="IPR040521">
    <property type="entry name" value="KDZ"/>
</dbReference>
<feature type="coiled-coil region" evidence="1">
    <location>
        <begin position="949"/>
        <end position="976"/>
    </location>
</feature>
<evidence type="ECO:0000313" key="4">
    <source>
        <dbReference type="EMBL" id="KAJ7033634.1"/>
    </source>
</evidence>
<organism evidence="4 5">
    <name type="scientific">Mycena alexandri</name>
    <dbReference type="NCBI Taxonomy" id="1745969"/>
    <lineage>
        <taxon>Eukaryota</taxon>
        <taxon>Fungi</taxon>
        <taxon>Dikarya</taxon>
        <taxon>Basidiomycota</taxon>
        <taxon>Agaricomycotina</taxon>
        <taxon>Agaricomycetes</taxon>
        <taxon>Agaricomycetidae</taxon>
        <taxon>Agaricales</taxon>
        <taxon>Marasmiineae</taxon>
        <taxon>Mycenaceae</taxon>
        <taxon>Mycena</taxon>
    </lineage>
</organism>
<gene>
    <name evidence="4" type="ORF">C8F04DRAFT_1183848</name>
</gene>